<dbReference type="Gene3D" id="2.30.30.60">
    <property type="match status" value="1"/>
</dbReference>
<evidence type="ECO:0000256" key="4">
    <source>
        <dbReference type="ARBA" id="ARBA00022692"/>
    </source>
</evidence>
<feature type="transmembrane region" description="Helical" evidence="8">
    <location>
        <begin position="20"/>
        <end position="40"/>
    </location>
</feature>
<dbReference type="Pfam" id="PF21082">
    <property type="entry name" value="MS_channel_3rd"/>
    <property type="match status" value="1"/>
</dbReference>
<evidence type="ECO:0000313" key="12">
    <source>
        <dbReference type="Proteomes" id="UP000183615"/>
    </source>
</evidence>
<dbReference type="PANTHER" id="PTHR30221">
    <property type="entry name" value="SMALL-CONDUCTANCE MECHANOSENSITIVE CHANNEL"/>
    <property type="match status" value="1"/>
</dbReference>
<comment type="subcellular location">
    <subcellularLocation>
        <location evidence="1">Cell membrane</location>
        <topology evidence="1">Multi-pass membrane protein</topology>
    </subcellularLocation>
</comment>
<comment type="caution">
    <text evidence="11">The sequence shown here is derived from an EMBL/GenBank/DDBJ whole genome shotgun (WGS) entry which is preliminary data.</text>
</comment>
<comment type="similarity">
    <text evidence="2">Belongs to the MscS (TC 1.A.23) family.</text>
</comment>
<feature type="transmembrane region" description="Helical" evidence="8">
    <location>
        <begin position="109"/>
        <end position="125"/>
    </location>
</feature>
<dbReference type="Gene3D" id="3.30.70.100">
    <property type="match status" value="1"/>
</dbReference>
<proteinExistence type="inferred from homology"/>
<feature type="transmembrane region" description="Helical" evidence="8">
    <location>
        <begin position="210"/>
        <end position="228"/>
    </location>
</feature>
<sequence length="595" mass="68310">MLPSERTMNFGFNLRKDFPYFRFFGFFGMIFFMFFSRSIIEQYYINTVLDGAPYYALQNTEGTNLIIFTELSLWILLLIFYVAVLVFLFIIPLTLYFRGLSSWEWDPTNVVFWLITTRGISLFLTEIENTNPNLEDFVSILITMVDSIFILFLTVFMLKSYTNFFVPVMSEWLNVGKSDTQYGPLLDIIGSLMIITFGLTNFLSTFQVDFGVLLAGVGVVGLVIALAAQDTLSNFFSGILLLLDQGFKTGDMIKFEDTYCIIREVGLRSTKIYDIINHVIIIIPNNSLANQNIRNLTKPDRYYRLRIGVGVSYDSDPSKVEKVLLEVAKQNKDIEHDDPTRLPLVRFQEFADSTLNFALVVWIKNVIKIRQINSDLHHQVFEKLATEQITIAFPQRDVHLYEASKQLSKKVIEESVEGAETKARLVEGEEARQDAQDRAKQAEEEVRQAEESVRQAEEERAQLEVEEAQRQAEEAAKKAEEDKSQKAEKEAKIAEDAAKKAEEERVKLKANEAVRKAEEEEARLQAEKEAEEVARLFEEEKAKKEAEDEEIRFQAEKEAEEAVKIAGEKKAKLEAEEAVTRKLIEDIKARRDSED</sequence>
<evidence type="ECO:0000256" key="2">
    <source>
        <dbReference type="ARBA" id="ARBA00008017"/>
    </source>
</evidence>
<keyword evidence="3" id="KW-1003">Cell membrane</keyword>
<keyword evidence="6 8" id="KW-0472">Membrane</keyword>
<dbReference type="InterPro" id="IPR010920">
    <property type="entry name" value="LSM_dom_sf"/>
</dbReference>
<reference evidence="11 12" key="1">
    <citation type="submission" date="2016-08" db="EMBL/GenBank/DDBJ databases">
        <title>New Insights into Marine Group III Euryarchaeota, from dark to light.</title>
        <authorList>
            <person name="Haro-Moreno J.M."/>
            <person name="Rodriguez-Valera F."/>
            <person name="Lopez-Garcia P."/>
            <person name="Moreira D."/>
            <person name="Martin-Cuadrado A.B."/>
        </authorList>
    </citation>
    <scope>NUCLEOTIDE SEQUENCE [LARGE SCALE GENOMIC DNA]</scope>
    <source>
        <strain evidence="11">CG-Epi2</strain>
    </source>
</reference>
<dbReference type="InterPro" id="IPR011014">
    <property type="entry name" value="MscS_channel_TM-2"/>
</dbReference>
<keyword evidence="5 8" id="KW-1133">Transmembrane helix</keyword>
<dbReference type="PANTHER" id="PTHR30221:SF1">
    <property type="entry name" value="SMALL-CONDUCTANCE MECHANOSENSITIVE CHANNEL"/>
    <property type="match status" value="1"/>
</dbReference>
<dbReference type="SUPFAM" id="SSF82689">
    <property type="entry name" value="Mechanosensitive channel protein MscS (YggB), C-terminal domain"/>
    <property type="match status" value="1"/>
</dbReference>
<dbReference type="AlphaFoldDB" id="A0A1J5TMN0"/>
<name>A0A1J5TMN0_9ARCH</name>
<dbReference type="InterPro" id="IPR006685">
    <property type="entry name" value="MscS_channel_2nd"/>
</dbReference>
<evidence type="ECO:0000256" key="7">
    <source>
        <dbReference type="SAM" id="MobiDB-lite"/>
    </source>
</evidence>
<evidence type="ECO:0000256" key="6">
    <source>
        <dbReference type="ARBA" id="ARBA00023136"/>
    </source>
</evidence>
<gene>
    <name evidence="11" type="ORF">BET99_02560</name>
</gene>
<protein>
    <recommendedName>
        <fullName evidence="13">Mechanosensitive ion channel protein MscS</fullName>
    </recommendedName>
</protein>
<dbReference type="InterPro" id="IPR045275">
    <property type="entry name" value="MscS_archaea/bacteria_type"/>
</dbReference>
<dbReference type="InterPro" id="IPR049278">
    <property type="entry name" value="MS_channel_C"/>
</dbReference>
<dbReference type="SUPFAM" id="SSF82861">
    <property type="entry name" value="Mechanosensitive channel protein MscS (YggB), transmembrane region"/>
    <property type="match status" value="1"/>
</dbReference>
<evidence type="ECO:0000256" key="8">
    <source>
        <dbReference type="SAM" id="Phobius"/>
    </source>
</evidence>
<feature type="region of interest" description="Disordered" evidence="7">
    <location>
        <begin position="423"/>
        <end position="506"/>
    </location>
</feature>
<dbReference type="InterPro" id="IPR011066">
    <property type="entry name" value="MscS_channel_C_sf"/>
</dbReference>
<evidence type="ECO:0000313" key="11">
    <source>
        <dbReference type="EMBL" id="OIR21411.1"/>
    </source>
</evidence>
<keyword evidence="4 8" id="KW-0812">Transmembrane</keyword>
<evidence type="ECO:0000256" key="5">
    <source>
        <dbReference type="ARBA" id="ARBA00022989"/>
    </source>
</evidence>
<feature type="transmembrane region" description="Helical" evidence="8">
    <location>
        <begin position="137"/>
        <end position="162"/>
    </location>
</feature>
<feature type="domain" description="Mechanosensitive ion channel MscS" evidence="9">
    <location>
        <begin position="230"/>
        <end position="298"/>
    </location>
</feature>
<evidence type="ECO:0000256" key="1">
    <source>
        <dbReference type="ARBA" id="ARBA00004651"/>
    </source>
</evidence>
<dbReference type="GO" id="GO:0008381">
    <property type="term" value="F:mechanosensitive monoatomic ion channel activity"/>
    <property type="evidence" value="ECO:0007669"/>
    <property type="project" value="InterPro"/>
</dbReference>
<evidence type="ECO:0000259" key="9">
    <source>
        <dbReference type="Pfam" id="PF00924"/>
    </source>
</evidence>
<evidence type="ECO:0000256" key="3">
    <source>
        <dbReference type="ARBA" id="ARBA00022475"/>
    </source>
</evidence>
<dbReference type="SUPFAM" id="SSF50182">
    <property type="entry name" value="Sm-like ribonucleoproteins"/>
    <property type="match status" value="1"/>
</dbReference>
<dbReference type="Proteomes" id="UP000183615">
    <property type="component" value="Unassembled WGS sequence"/>
</dbReference>
<dbReference type="EMBL" id="MIYZ01000042">
    <property type="protein sequence ID" value="OIR21411.1"/>
    <property type="molecule type" value="Genomic_DNA"/>
</dbReference>
<feature type="transmembrane region" description="Helical" evidence="8">
    <location>
        <begin position="182"/>
        <end position="203"/>
    </location>
</feature>
<organism evidence="11 12">
    <name type="scientific">Marine Group III euryarchaeote CG-Epi2</name>
    <dbReference type="NCBI Taxonomy" id="1888996"/>
    <lineage>
        <taxon>Archaea</taxon>
        <taxon>Methanobacteriati</taxon>
        <taxon>Thermoplasmatota</taxon>
        <taxon>Thermoplasmata</taxon>
        <taxon>Candidatus Thermoprofundales</taxon>
    </lineage>
</organism>
<dbReference type="Gene3D" id="1.10.287.1260">
    <property type="match status" value="1"/>
</dbReference>
<evidence type="ECO:0008006" key="13">
    <source>
        <dbReference type="Google" id="ProtNLM"/>
    </source>
</evidence>
<dbReference type="InterPro" id="IPR023408">
    <property type="entry name" value="MscS_beta-dom_sf"/>
</dbReference>
<evidence type="ECO:0000259" key="10">
    <source>
        <dbReference type="Pfam" id="PF21082"/>
    </source>
</evidence>
<feature type="domain" description="Mechanosensitive ion channel MscS C-terminal" evidence="10">
    <location>
        <begin position="308"/>
        <end position="390"/>
    </location>
</feature>
<dbReference type="Pfam" id="PF00924">
    <property type="entry name" value="MS_channel_2nd"/>
    <property type="match status" value="1"/>
</dbReference>
<dbReference type="GO" id="GO:0005886">
    <property type="term" value="C:plasma membrane"/>
    <property type="evidence" value="ECO:0007669"/>
    <property type="project" value="UniProtKB-SubCell"/>
</dbReference>
<accession>A0A1J5TMN0</accession>
<feature type="transmembrane region" description="Helical" evidence="8">
    <location>
        <begin position="73"/>
        <end position="97"/>
    </location>
</feature>